<dbReference type="AlphaFoldDB" id="E3H3Y2"/>
<gene>
    <name evidence="1" type="ordered locus">HMPREF0733_11067</name>
</gene>
<dbReference type="EMBL" id="CP002280">
    <property type="protein sequence ID" value="ADP40524.1"/>
    <property type="molecule type" value="Genomic_DNA"/>
</dbReference>
<dbReference type="KEGG" id="rdn:HMPREF0733_11067"/>
<reference evidence="2" key="1">
    <citation type="submission" date="2010-10" db="EMBL/GenBank/DDBJ databases">
        <title>The complete genome of Rothia dentocariosa ATCC 17931.</title>
        <authorList>
            <person name="Muzny D."/>
            <person name="Qin X."/>
            <person name="Buhay C."/>
            <person name="Dugan-Rocha S."/>
            <person name="Ding Y."/>
            <person name="Chen G."/>
            <person name="Hawes A."/>
            <person name="Holder M."/>
            <person name="Jhangiani S."/>
            <person name="Johnson A."/>
            <person name="Khan Z."/>
            <person name="Li Z."/>
            <person name="Liu W."/>
            <person name="Liu X."/>
            <person name="Perez L."/>
            <person name="Shen H."/>
            <person name="Wang Q."/>
            <person name="Watt J."/>
            <person name="Xi L."/>
            <person name="Xin Y."/>
            <person name="Zhou J."/>
            <person name="Deng J."/>
            <person name="Jiang H."/>
            <person name="Liu Y."/>
            <person name="Qu J."/>
            <person name="Song X.-Z."/>
            <person name="Zhang L."/>
            <person name="Villasana D."/>
            <person name="Johnson A."/>
            <person name="Liu J."/>
            <person name="Liyanage D."/>
            <person name="Lorensuhewa L."/>
            <person name="Robinson T."/>
            <person name="Song A."/>
            <person name="Song B.-B."/>
            <person name="Dinh H."/>
            <person name="Thornton R."/>
            <person name="Coyle M."/>
            <person name="Francisco L."/>
            <person name="Jackson L."/>
            <person name="Javaid M."/>
            <person name="Korchina V."/>
            <person name="Kovar C."/>
            <person name="Mata R."/>
            <person name="Mathew T."/>
            <person name="Ngo R."/>
            <person name="Nguyen L."/>
            <person name="Nguyen N."/>
            <person name="Okwuonu G."/>
            <person name="Ongeri F."/>
            <person name="Pham C."/>
            <person name="Simmons D."/>
            <person name="Wilczek-Boney K."/>
            <person name="Hale W."/>
            <person name="Jakkamsetti A."/>
            <person name="Pham P."/>
            <person name="Ruth R."/>
            <person name="San Lucas F."/>
            <person name="Warren J."/>
            <person name="Zhang J."/>
            <person name="Zhao Z."/>
            <person name="Zhou C."/>
            <person name="Zhu D."/>
            <person name="Lee S."/>
            <person name="Bess C."/>
            <person name="Blankenburg K."/>
            <person name="Forbes L."/>
            <person name="Fu Q."/>
            <person name="Gubbala S."/>
            <person name="Hirani K."/>
            <person name="Jayaseelan J.C."/>
            <person name="Lara F."/>
            <person name="Munidasa M."/>
            <person name="Palculict T."/>
            <person name="Patil S."/>
            <person name="Pu L.-L."/>
            <person name="Saada N."/>
            <person name="Tang L."/>
            <person name="Weissenberger G."/>
            <person name="Zhu Y."/>
            <person name="Hemphill L."/>
            <person name="Shang Y."/>
            <person name="Youmans B."/>
            <person name="Ayvaz T."/>
            <person name="Ross M."/>
            <person name="Santibanez J."/>
            <person name="Aqrawi P."/>
            <person name="Gross S."/>
            <person name="Joshi V."/>
            <person name="Fowler G."/>
            <person name="Nazareth L."/>
            <person name="Reid J."/>
            <person name="Worley K."/>
            <person name="Petrosino J."/>
            <person name="Highlander S."/>
            <person name="Gibbs R."/>
        </authorList>
    </citation>
    <scope>NUCLEOTIDE SEQUENCE [LARGE SCALE GENOMIC DNA]</scope>
    <source>
        <strain evidence="2">ATCC 17931 / CDC X599 / XDIA</strain>
    </source>
</reference>
<evidence type="ECO:0000313" key="1">
    <source>
        <dbReference type="EMBL" id="ADP40524.1"/>
    </source>
</evidence>
<evidence type="ECO:0000313" key="2">
    <source>
        <dbReference type="Proteomes" id="UP000000387"/>
    </source>
</evidence>
<protein>
    <submittedName>
        <fullName evidence="1">Uncharacterized protein</fullName>
    </submittedName>
</protein>
<organism evidence="1 2">
    <name type="scientific">Rothia dentocariosa (strain ATCC 17931 / CDC X599 / XDIA)</name>
    <dbReference type="NCBI Taxonomy" id="762948"/>
    <lineage>
        <taxon>Bacteria</taxon>
        <taxon>Bacillati</taxon>
        <taxon>Actinomycetota</taxon>
        <taxon>Actinomycetes</taxon>
        <taxon>Micrococcales</taxon>
        <taxon>Micrococcaceae</taxon>
        <taxon>Rothia</taxon>
    </lineage>
</organism>
<sequence>MKYYAVCRELAALVFEEAPKNLDAVAQAARLYDSIHVFRLRYGSGYLLVRAAAHIHSDFPKPQGRL</sequence>
<name>E3H3Y2_ROTDC</name>
<dbReference type="Proteomes" id="UP000000387">
    <property type="component" value="Chromosome"/>
</dbReference>
<dbReference type="HOGENOM" id="CLU_2828549_0_0_11"/>
<accession>E3H3Y2</accession>
<proteinExistence type="predicted"/>